<dbReference type="AlphaFoldDB" id="A0A170ZDJ8"/>
<proteinExistence type="predicted"/>
<dbReference type="RefSeq" id="WP_068702976.1">
    <property type="nucleotide sequence ID" value="NZ_BDCR01000002.1"/>
</dbReference>
<organism evidence="1 2">
    <name type="scientific">Paludibacter jiangxiensis</name>
    <dbReference type="NCBI Taxonomy" id="681398"/>
    <lineage>
        <taxon>Bacteria</taxon>
        <taxon>Pseudomonadati</taxon>
        <taxon>Bacteroidota</taxon>
        <taxon>Bacteroidia</taxon>
        <taxon>Bacteroidales</taxon>
        <taxon>Paludibacteraceae</taxon>
        <taxon>Paludibacter</taxon>
    </lineage>
</organism>
<comment type="caution">
    <text evidence="1">The sequence shown here is derived from an EMBL/GenBank/DDBJ whole genome shotgun (WGS) entry which is preliminary data.</text>
</comment>
<dbReference type="STRING" id="681398.PJIAN_2119"/>
<dbReference type="InterPro" id="IPR046766">
    <property type="entry name" value="Bact_hydrolase"/>
</dbReference>
<keyword evidence="2" id="KW-1185">Reference proteome</keyword>
<evidence type="ECO:0008006" key="3">
    <source>
        <dbReference type="Google" id="ProtNLM"/>
    </source>
</evidence>
<protein>
    <recommendedName>
        <fullName evidence="3">GyrI-like small molecule binding domain-containing protein</fullName>
    </recommendedName>
</protein>
<evidence type="ECO:0000313" key="2">
    <source>
        <dbReference type="Proteomes" id="UP000076586"/>
    </source>
</evidence>
<reference evidence="2" key="1">
    <citation type="submission" date="2016-04" db="EMBL/GenBank/DDBJ databases">
        <title>Draft genome sequence of Paludibacter jiangxiensis strain NM7.</title>
        <authorList>
            <person name="Qiu Y."/>
            <person name="Matsuura N."/>
            <person name="Ohashi A."/>
            <person name="Tourlousse M.D."/>
            <person name="Sekiguchi Y."/>
        </authorList>
    </citation>
    <scope>NUCLEOTIDE SEQUENCE [LARGE SCALE GENOMIC DNA]</scope>
    <source>
        <strain evidence="2">NM7</strain>
    </source>
</reference>
<dbReference type="EMBL" id="BDCR01000002">
    <property type="protein sequence ID" value="GAT62560.1"/>
    <property type="molecule type" value="Genomic_DNA"/>
</dbReference>
<gene>
    <name evidence="1" type="ORF">PJIAN_2119</name>
</gene>
<sequence>MKPQSDNVECCPPFDPTPWDDKLFQWEKKRFVKDRVLTLFYYPVNFGKKITRLIHLIEDSDGKMEDWMCLSEHTSKWNMDIYAAVDKEVYMASNVEISGTFYSRVYEGDFRETDKWCADFTQHIKEKGMELEKMYMWYTTCPKCAKKYGKNYVVIIAKVRQ</sequence>
<dbReference type="Proteomes" id="UP000076586">
    <property type="component" value="Unassembled WGS sequence"/>
</dbReference>
<dbReference type="Pfam" id="PF20603">
    <property type="entry name" value="Bact_hydrolase"/>
    <property type="match status" value="1"/>
</dbReference>
<accession>A0A170ZDJ8</accession>
<name>A0A170ZDJ8_9BACT</name>
<reference evidence="2" key="2">
    <citation type="journal article" date="2017" name="Genome Announc.">
        <title>Draft genome sequence of Paludibacter jiangxiensis NM7(T), a propionate-producing fermentative bacterium.</title>
        <authorList>
            <person name="Qiu Y.-L."/>
            <person name="Tourlousse D.M."/>
            <person name="Matsuura N."/>
            <person name="Ohashi A."/>
            <person name="Sekiguchi Y."/>
        </authorList>
    </citation>
    <scope>NUCLEOTIDE SEQUENCE [LARGE SCALE GENOMIC DNA]</scope>
    <source>
        <strain evidence="2">NM7</strain>
    </source>
</reference>
<dbReference type="OrthoDB" id="1092674at2"/>
<evidence type="ECO:0000313" key="1">
    <source>
        <dbReference type="EMBL" id="GAT62560.1"/>
    </source>
</evidence>